<keyword evidence="3" id="KW-1185">Reference proteome</keyword>
<gene>
    <name evidence="2" type="ORF">SAMN05660299_00337</name>
</gene>
<evidence type="ECO:0000259" key="1">
    <source>
        <dbReference type="Pfam" id="PF01261"/>
    </source>
</evidence>
<accession>A0A1G9QZ60</accession>
<protein>
    <submittedName>
        <fullName evidence="2">Sugar phosphate isomerase/epimerase</fullName>
    </submittedName>
</protein>
<dbReference type="AlphaFoldDB" id="A0A1G9QZ60"/>
<dbReference type="SUPFAM" id="SSF51658">
    <property type="entry name" value="Xylose isomerase-like"/>
    <property type="match status" value="1"/>
</dbReference>
<dbReference type="STRING" id="349095.SAMN05660299_00337"/>
<sequence length="274" mass="31214">MKFANNLTISSYTLGTTVSLYDRIHIAAESGFTGIGLRVENYMEALAAGFTDAHILALLKKYHLKVTEIELLTDWGANSDRTPDQQKKEQLLFHMARLFKVKHINATLFQSFSEKQMISALKNLCIRAEELDIAIEFMPYSSFPTLQTVWRVIQQSECQNAKIICDAWHWTRAHQSPENLENIPADRIVAIQVDDAHRLPYKNLRQESRHDRLPAGSGSNETIVMLHALKTLGVQPRVISTEMLSDRIMSKGLLYTAKTSYTAAQKIIKQHWDT</sequence>
<dbReference type="InterPro" id="IPR050312">
    <property type="entry name" value="IolE/XylAMocC-like"/>
</dbReference>
<dbReference type="GO" id="GO:0016853">
    <property type="term" value="F:isomerase activity"/>
    <property type="evidence" value="ECO:0007669"/>
    <property type="project" value="UniProtKB-KW"/>
</dbReference>
<organism evidence="2 3">
    <name type="scientific">Megasphaera paucivorans</name>
    <dbReference type="NCBI Taxonomy" id="349095"/>
    <lineage>
        <taxon>Bacteria</taxon>
        <taxon>Bacillati</taxon>
        <taxon>Bacillota</taxon>
        <taxon>Negativicutes</taxon>
        <taxon>Veillonellales</taxon>
        <taxon>Veillonellaceae</taxon>
        <taxon>Megasphaera</taxon>
    </lineage>
</organism>
<proteinExistence type="predicted"/>
<dbReference type="Pfam" id="PF01261">
    <property type="entry name" value="AP_endonuc_2"/>
    <property type="match status" value="1"/>
</dbReference>
<name>A0A1G9QZ60_9FIRM</name>
<dbReference type="OrthoDB" id="9780241at2"/>
<dbReference type="EMBL" id="FNHQ01000002">
    <property type="protein sequence ID" value="SDM16299.1"/>
    <property type="molecule type" value="Genomic_DNA"/>
</dbReference>
<keyword evidence="2" id="KW-0413">Isomerase</keyword>
<reference evidence="2 3" key="1">
    <citation type="submission" date="2016-10" db="EMBL/GenBank/DDBJ databases">
        <authorList>
            <person name="de Groot N.N."/>
        </authorList>
    </citation>
    <scope>NUCLEOTIDE SEQUENCE [LARGE SCALE GENOMIC DNA]</scope>
    <source>
        <strain evidence="2 3">DSM 16981</strain>
    </source>
</reference>
<dbReference type="Proteomes" id="UP000199309">
    <property type="component" value="Unassembled WGS sequence"/>
</dbReference>
<dbReference type="InterPro" id="IPR013022">
    <property type="entry name" value="Xyl_isomerase-like_TIM-brl"/>
</dbReference>
<evidence type="ECO:0000313" key="2">
    <source>
        <dbReference type="EMBL" id="SDM16299.1"/>
    </source>
</evidence>
<feature type="domain" description="Xylose isomerase-like TIM barrel" evidence="1">
    <location>
        <begin position="25"/>
        <end position="256"/>
    </location>
</feature>
<dbReference type="InterPro" id="IPR036237">
    <property type="entry name" value="Xyl_isomerase-like_sf"/>
</dbReference>
<dbReference type="Gene3D" id="3.20.20.150">
    <property type="entry name" value="Divalent-metal-dependent TIM barrel enzymes"/>
    <property type="match status" value="1"/>
</dbReference>
<dbReference type="PANTHER" id="PTHR12110">
    <property type="entry name" value="HYDROXYPYRUVATE ISOMERASE"/>
    <property type="match status" value="1"/>
</dbReference>
<dbReference type="RefSeq" id="WP_091647605.1">
    <property type="nucleotide sequence ID" value="NZ_FNHQ01000002.1"/>
</dbReference>
<evidence type="ECO:0000313" key="3">
    <source>
        <dbReference type="Proteomes" id="UP000199309"/>
    </source>
</evidence>
<dbReference type="PANTHER" id="PTHR12110:SF48">
    <property type="entry name" value="BLL3656 PROTEIN"/>
    <property type="match status" value="1"/>
</dbReference>